<evidence type="ECO:0000256" key="2">
    <source>
        <dbReference type="ARBA" id="ARBA00022481"/>
    </source>
</evidence>
<gene>
    <name evidence="9" type="ORF">CBY09_10325</name>
</gene>
<name>A0A235EN21_9BURK</name>
<dbReference type="EMBL" id="NOIG01000006">
    <property type="protein sequence ID" value="OYD50436.1"/>
    <property type="molecule type" value="Genomic_DNA"/>
</dbReference>
<sequence length="572" mass="59231">MPAAASLKSLSISSRLSLGFGCMLVLIIAVAALGQLSVSQVNGQMHQITGTGANKAKLVNGMLESVSAIGIQSRSAAMLNDIDPKQARAQIEAVDKTLKEYATQETALAALLTPDGATPAEIKLLAEVQELGRKARPELANAIKAADDGDTVSATLALMTRVAPGETAWRAKLRELIELQNSLNAEATASAENTQSQARLVGGLLVALAIGLGALIAWRITTSITAPIGRAVVVAERIARGDLTSQVEVRIHDETGRLLEAIAAMQERLRTLVGEIGQTADSILVASSEVASGNLDLSQRTEQTSHNLQSAASSLVELTGTVSQSADSARQANQLASTASDAATRGGEVVGQVVRTMDTISASSRKIADIISVIDGIAFQTNILALNAAVEAARAGEQGRGFAVVAGEVRNLAGRSANAAREIKALIGTSVDQVQEGSTLVNHAGKTIEELVLSVRRVSDIMGEITAATQEQSQRIGHVSQSVGALEEMTQQNAALVEEGAAAADSLKDQAGRLTQMVGTFRLSRSDGGGEDSWGPGNPTAAPTPVPAPALRSAPPRAPALKPRGKLPSLPR</sequence>
<evidence type="ECO:0000313" key="10">
    <source>
        <dbReference type="Proteomes" id="UP000215441"/>
    </source>
</evidence>
<dbReference type="CDD" id="cd06225">
    <property type="entry name" value="HAMP"/>
    <property type="match status" value="1"/>
</dbReference>
<dbReference type="RefSeq" id="WP_094289149.1">
    <property type="nucleotide sequence ID" value="NZ_JAMXHW010000037.1"/>
</dbReference>
<keyword evidence="10" id="KW-1185">Reference proteome</keyword>
<feature type="compositionally biased region" description="Low complexity" evidence="5">
    <location>
        <begin position="549"/>
        <end position="562"/>
    </location>
</feature>
<dbReference type="Pfam" id="PF00015">
    <property type="entry name" value="MCPsignal"/>
    <property type="match status" value="1"/>
</dbReference>
<dbReference type="CDD" id="cd19411">
    <property type="entry name" value="MCP2201-like_sensor"/>
    <property type="match status" value="1"/>
</dbReference>
<comment type="subcellular location">
    <subcellularLocation>
        <location evidence="1">Membrane</location>
    </subcellularLocation>
</comment>
<dbReference type="Pfam" id="PF12729">
    <property type="entry name" value="4HB_MCP_1"/>
    <property type="match status" value="1"/>
</dbReference>
<protein>
    <submittedName>
        <fullName evidence="9">Methyl-accepting chemotaxis protein</fullName>
    </submittedName>
</protein>
<organism evidence="9 10">
    <name type="scientific">Acidovorax kalamii</name>
    <dbReference type="NCBI Taxonomy" id="2004485"/>
    <lineage>
        <taxon>Bacteria</taxon>
        <taxon>Pseudomonadati</taxon>
        <taxon>Pseudomonadota</taxon>
        <taxon>Betaproteobacteria</taxon>
        <taxon>Burkholderiales</taxon>
        <taxon>Comamonadaceae</taxon>
        <taxon>Acidovorax</taxon>
    </lineage>
</organism>
<evidence type="ECO:0000256" key="4">
    <source>
        <dbReference type="PROSITE-ProRule" id="PRU00284"/>
    </source>
</evidence>
<dbReference type="InterPro" id="IPR047347">
    <property type="entry name" value="YvaQ-like_sensor"/>
</dbReference>
<dbReference type="Proteomes" id="UP000215441">
    <property type="component" value="Unassembled WGS sequence"/>
</dbReference>
<dbReference type="GO" id="GO:0004888">
    <property type="term" value="F:transmembrane signaling receptor activity"/>
    <property type="evidence" value="ECO:0007669"/>
    <property type="project" value="TreeGrafter"/>
</dbReference>
<dbReference type="GO" id="GO:0007165">
    <property type="term" value="P:signal transduction"/>
    <property type="evidence" value="ECO:0007669"/>
    <property type="project" value="UniProtKB-KW"/>
</dbReference>
<dbReference type="SMART" id="SM00304">
    <property type="entry name" value="HAMP"/>
    <property type="match status" value="1"/>
</dbReference>
<comment type="similarity">
    <text evidence="3">Belongs to the methyl-accepting chemotaxis (MCP) protein family.</text>
</comment>
<dbReference type="PROSITE" id="PS50885">
    <property type="entry name" value="HAMP"/>
    <property type="match status" value="1"/>
</dbReference>
<evidence type="ECO:0000313" key="9">
    <source>
        <dbReference type="EMBL" id="OYD50436.1"/>
    </source>
</evidence>
<evidence type="ECO:0000259" key="7">
    <source>
        <dbReference type="PROSITE" id="PS50111"/>
    </source>
</evidence>
<reference evidence="9 10" key="1">
    <citation type="submission" date="2017-07" db="EMBL/GenBank/DDBJ databases">
        <title>Acidovorax KNDSW TSA 6 genome sequence and assembly.</title>
        <authorList>
            <person name="Mayilraj S."/>
        </authorList>
    </citation>
    <scope>NUCLEOTIDE SEQUENCE [LARGE SCALE GENOMIC DNA]</scope>
    <source>
        <strain evidence="9 10">KNDSW-TSA6</strain>
    </source>
</reference>
<feature type="domain" description="Methyl-accepting transducer" evidence="7">
    <location>
        <begin position="279"/>
        <end position="508"/>
    </location>
</feature>
<evidence type="ECO:0000256" key="1">
    <source>
        <dbReference type="ARBA" id="ARBA00004370"/>
    </source>
</evidence>
<feature type="transmembrane region" description="Helical" evidence="6">
    <location>
        <begin position="200"/>
        <end position="220"/>
    </location>
</feature>
<proteinExistence type="inferred from homology"/>
<evidence type="ECO:0000256" key="6">
    <source>
        <dbReference type="SAM" id="Phobius"/>
    </source>
</evidence>
<keyword evidence="2" id="KW-0488">Methylation</keyword>
<keyword evidence="6" id="KW-1133">Transmembrane helix</keyword>
<dbReference type="PROSITE" id="PS50111">
    <property type="entry name" value="CHEMOTAXIS_TRANSDUC_2"/>
    <property type="match status" value="1"/>
</dbReference>
<evidence type="ECO:0000256" key="3">
    <source>
        <dbReference type="ARBA" id="ARBA00029447"/>
    </source>
</evidence>
<feature type="domain" description="HAMP" evidence="8">
    <location>
        <begin position="222"/>
        <end position="274"/>
    </location>
</feature>
<dbReference type="InterPro" id="IPR004089">
    <property type="entry name" value="MCPsignal_dom"/>
</dbReference>
<comment type="caution">
    <text evidence="9">The sequence shown here is derived from an EMBL/GenBank/DDBJ whole genome shotgun (WGS) entry which is preliminary data.</text>
</comment>
<dbReference type="GO" id="GO:0006935">
    <property type="term" value="P:chemotaxis"/>
    <property type="evidence" value="ECO:0007669"/>
    <property type="project" value="TreeGrafter"/>
</dbReference>
<dbReference type="PANTHER" id="PTHR43531">
    <property type="entry name" value="PROTEIN ICFG"/>
    <property type="match status" value="1"/>
</dbReference>
<accession>A0A235EN21</accession>
<dbReference type="InterPro" id="IPR003660">
    <property type="entry name" value="HAMP_dom"/>
</dbReference>
<dbReference type="PANTHER" id="PTHR43531:SF14">
    <property type="entry name" value="METHYL-ACCEPTING CHEMOTAXIS PROTEIN I-RELATED"/>
    <property type="match status" value="1"/>
</dbReference>
<dbReference type="FunFam" id="1.10.287.950:FF:000001">
    <property type="entry name" value="Methyl-accepting chemotaxis sensory transducer"/>
    <property type="match status" value="1"/>
</dbReference>
<feature type="region of interest" description="Disordered" evidence="5">
    <location>
        <begin position="523"/>
        <end position="572"/>
    </location>
</feature>
<dbReference type="InterPro" id="IPR024478">
    <property type="entry name" value="HlyB_4HB_MCP"/>
</dbReference>
<dbReference type="Pfam" id="PF00672">
    <property type="entry name" value="HAMP"/>
    <property type="match status" value="1"/>
</dbReference>
<keyword evidence="4" id="KW-0807">Transducer</keyword>
<dbReference type="OrthoDB" id="5441488at2"/>
<dbReference type="Gene3D" id="1.10.287.950">
    <property type="entry name" value="Methyl-accepting chemotaxis protein"/>
    <property type="match status" value="1"/>
</dbReference>
<dbReference type="InterPro" id="IPR051310">
    <property type="entry name" value="MCP_chemotaxis"/>
</dbReference>
<dbReference type="SMART" id="SM00283">
    <property type="entry name" value="MA"/>
    <property type="match status" value="1"/>
</dbReference>
<dbReference type="GO" id="GO:0005886">
    <property type="term" value="C:plasma membrane"/>
    <property type="evidence" value="ECO:0007669"/>
    <property type="project" value="TreeGrafter"/>
</dbReference>
<evidence type="ECO:0000259" key="8">
    <source>
        <dbReference type="PROSITE" id="PS50885"/>
    </source>
</evidence>
<dbReference type="CDD" id="cd11386">
    <property type="entry name" value="MCP_signal"/>
    <property type="match status" value="1"/>
</dbReference>
<keyword evidence="6" id="KW-0812">Transmembrane</keyword>
<dbReference type="AlphaFoldDB" id="A0A235EN21"/>
<feature type="transmembrane region" description="Helical" evidence="6">
    <location>
        <begin position="16"/>
        <end position="38"/>
    </location>
</feature>
<keyword evidence="6" id="KW-0472">Membrane</keyword>
<evidence type="ECO:0000256" key="5">
    <source>
        <dbReference type="SAM" id="MobiDB-lite"/>
    </source>
</evidence>
<dbReference type="SUPFAM" id="SSF58104">
    <property type="entry name" value="Methyl-accepting chemotaxis protein (MCP) signaling domain"/>
    <property type="match status" value="1"/>
</dbReference>